<dbReference type="AlphaFoldDB" id="A0A443N0R8"/>
<proteinExistence type="predicted"/>
<sequence length="74" mass="8286">MRFSSSTADTKRTTFNTCVRRVRETQGKEVKEKAEEEHKRIASRKTSGSSVESEEAVVSVCPIPVLLGVFQLSR</sequence>
<keyword evidence="3" id="KW-1185">Reference proteome</keyword>
<dbReference type="Proteomes" id="UP000283530">
    <property type="component" value="Unassembled WGS sequence"/>
</dbReference>
<reference evidence="2 3" key="1">
    <citation type="journal article" date="2019" name="Nat. Plants">
        <title>Stout camphor tree genome fills gaps in understanding of flowering plant genome evolution.</title>
        <authorList>
            <person name="Chaw S.M."/>
            <person name="Liu Y.C."/>
            <person name="Wu Y.W."/>
            <person name="Wang H.Y."/>
            <person name="Lin C.I."/>
            <person name="Wu C.S."/>
            <person name="Ke H.M."/>
            <person name="Chang L.Y."/>
            <person name="Hsu C.Y."/>
            <person name="Yang H.T."/>
            <person name="Sudianto E."/>
            <person name="Hsu M.H."/>
            <person name="Wu K.P."/>
            <person name="Wang L.N."/>
            <person name="Leebens-Mack J.H."/>
            <person name="Tsai I.J."/>
        </authorList>
    </citation>
    <scope>NUCLEOTIDE SEQUENCE [LARGE SCALE GENOMIC DNA]</scope>
    <source>
        <strain evidence="3">cv. Chaw 1501</strain>
        <tissue evidence="2">Young leaves</tissue>
    </source>
</reference>
<protein>
    <submittedName>
        <fullName evidence="2">Uncharacterized protein</fullName>
    </submittedName>
</protein>
<evidence type="ECO:0000313" key="2">
    <source>
        <dbReference type="EMBL" id="RWR72128.1"/>
    </source>
</evidence>
<dbReference type="EMBL" id="QPKB01000001">
    <property type="protein sequence ID" value="RWR72128.1"/>
    <property type="molecule type" value="Genomic_DNA"/>
</dbReference>
<feature type="compositionally biased region" description="Basic and acidic residues" evidence="1">
    <location>
        <begin position="25"/>
        <end position="40"/>
    </location>
</feature>
<evidence type="ECO:0000256" key="1">
    <source>
        <dbReference type="SAM" id="MobiDB-lite"/>
    </source>
</evidence>
<comment type="caution">
    <text evidence="2">The sequence shown here is derived from an EMBL/GenBank/DDBJ whole genome shotgun (WGS) entry which is preliminary data.</text>
</comment>
<feature type="region of interest" description="Disordered" evidence="1">
    <location>
        <begin position="25"/>
        <end position="48"/>
    </location>
</feature>
<gene>
    <name evidence="2" type="ORF">CKAN_00032900</name>
</gene>
<organism evidence="2 3">
    <name type="scientific">Cinnamomum micranthum f. kanehirae</name>
    <dbReference type="NCBI Taxonomy" id="337451"/>
    <lineage>
        <taxon>Eukaryota</taxon>
        <taxon>Viridiplantae</taxon>
        <taxon>Streptophyta</taxon>
        <taxon>Embryophyta</taxon>
        <taxon>Tracheophyta</taxon>
        <taxon>Spermatophyta</taxon>
        <taxon>Magnoliopsida</taxon>
        <taxon>Magnoliidae</taxon>
        <taxon>Laurales</taxon>
        <taxon>Lauraceae</taxon>
        <taxon>Cinnamomum</taxon>
    </lineage>
</organism>
<accession>A0A443N0R8</accession>
<name>A0A443N0R8_9MAGN</name>
<evidence type="ECO:0000313" key="3">
    <source>
        <dbReference type="Proteomes" id="UP000283530"/>
    </source>
</evidence>